<dbReference type="GO" id="GO:0032454">
    <property type="term" value="F:histone H3K9 demethylase activity"/>
    <property type="evidence" value="ECO:0007669"/>
    <property type="project" value="TreeGrafter"/>
</dbReference>
<keyword evidence="1" id="KW-0539">Nucleus</keyword>
<dbReference type="GO" id="GO:0005634">
    <property type="term" value="C:nucleus"/>
    <property type="evidence" value="ECO:0007669"/>
    <property type="project" value="UniProtKB-UniRule"/>
</dbReference>
<dbReference type="SUPFAM" id="SSF47095">
    <property type="entry name" value="HMG-box"/>
    <property type="match status" value="1"/>
</dbReference>
<dbReference type="OrthoDB" id="9547406at2759"/>
<dbReference type="Pfam" id="PF02373">
    <property type="entry name" value="JmjC"/>
    <property type="match status" value="1"/>
</dbReference>
<evidence type="ECO:0000259" key="4">
    <source>
        <dbReference type="PROSITE" id="PS51184"/>
    </source>
</evidence>
<feature type="domain" description="JmjC" evidence="4">
    <location>
        <begin position="79"/>
        <end position="258"/>
    </location>
</feature>
<dbReference type="EMBL" id="OA885262">
    <property type="protein sequence ID" value="CAD7281838.1"/>
    <property type="molecule type" value="Genomic_DNA"/>
</dbReference>
<feature type="region of interest" description="Disordered" evidence="2">
    <location>
        <begin position="1"/>
        <end position="37"/>
    </location>
</feature>
<dbReference type="Pfam" id="PF00505">
    <property type="entry name" value="HMG_box"/>
    <property type="match status" value="1"/>
</dbReference>
<dbReference type="SUPFAM" id="SSF51197">
    <property type="entry name" value="Clavaminate synthase-like"/>
    <property type="match status" value="1"/>
</dbReference>
<proteinExistence type="predicted"/>
<dbReference type="SMART" id="SM00398">
    <property type="entry name" value="HMG"/>
    <property type="match status" value="1"/>
</dbReference>
<reference evidence="5" key="1">
    <citation type="submission" date="2020-11" db="EMBL/GenBank/DDBJ databases">
        <authorList>
            <person name="Tran Van P."/>
        </authorList>
    </citation>
    <scope>NUCLEOTIDE SEQUENCE</scope>
</reference>
<name>A0A7R9GI30_9CRUS</name>
<feature type="domain" description="HMG box" evidence="3">
    <location>
        <begin position="491"/>
        <end position="561"/>
    </location>
</feature>
<dbReference type="GO" id="GO:0010468">
    <property type="term" value="P:regulation of gene expression"/>
    <property type="evidence" value="ECO:0007669"/>
    <property type="project" value="TreeGrafter"/>
</dbReference>
<keyword evidence="1" id="KW-0238">DNA-binding</keyword>
<feature type="compositionally biased region" description="Basic residues" evidence="2">
    <location>
        <begin position="385"/>
        <end position="399"/>
    </location>
</feature>
<evidence type="ECO:0000313" key="6">
    <source>
        <dbReference type="Proteomes" id="UP000678499"/>
    </source>
</evidence>
<dbReference type="GO" id="GO:0000785">
    <property type="term" value="C:chromatin"/>
    <property type="evidence" value="ECO:0007669"/>
    <property type="project" value="TreeGrafter"/>
</dbReference>
<keyword evidence="6" id="KW-1185">Reference proteome</keyword>
<dbReference type="PANTHER" id="PTHR10694">
    <property type="entry name" value="LYSINE-SPECIFIC DEMETHYLASE"/>
    <property type="match status" value="1"/>
</dbReference>
<dbReference type="GO" id="GO:0051864">
    <property type="term" value="F:histone H3K36 demethylase activity"/>
    <property type="evidence" value="ECO:0007669"/>
    <property type="project" value="TreeGrafter"/>
</dbReference>
<dbReference type="SMART" id="SM00558">
    <property type="entry name" value="JmjC"/>
    <property type="match status" value="1"/>
</dbReference>
<evidence type="ECO:0000313" key="5">
    <source>
        <dbReference type="EMBL" id="CAD7281838.1"/>
    </source>
</evidence>
<dbReference type="EMBL" id="CAJPEX010003225">
    <property type="protein sequence ID" value="CAG0921990.1"/>
    <property type="molecule type" value="Genomic_DNA"/>
</dbReference>
<feature type="region of interest" description="Disordered" evidence="2">
    <location>
        <begin position="382"/>
        <end position="403"/>
    </location>
</feature>
<dbReference type="AlphaFoldDB" id="A0A7R9GI30"/>
<evidence type="ECO:0000256" key="2">
    <source>
        <dbReference type="SAM" id="MobiDB-lite"/>
    </source>
</evidence>
<dbReference type="PROSITE" id="PS50118">
    <property type="entry name" value="HMG_BOX_2"/>
    <property type="match status" value="1"/>
</dbReference>
<dbReference type="InterPro" id="IPR003347">
    <property type="entry name" value="JmjC_dom"/>
</dbReference>
<dbReference type="Proteomes" id="UP000678499">
    <property type="component" value="Unassembled WGS sequence"/>
</dbReference>
<dbReference type="InterPro" id="IPR009071">
    <property type="entry name" value="HMG_box_dom"/>
</dbReference>
<sequence>MHPTSDASEKGEMHYPPLHPASIPHGESTNSTRSSEDTFGMETRQMFWNTLRRLHVDQKTEAVTYVTELHVEADEEGASANVDPEEEVDFKKRCSYDLSMLIGNALGMMTNSFKEQRAWIAGVNWPYIFLGSKGSAFPMHCEDMDLFSVNLHMGGYLKIWYSIQGKDIPKYENILKLMYANGACPMVGRHKLLLFDEAWLNFFGIVPCIAVQEPWDMIVTFPKGYHGVFNEGLNVNVAVNFAMDIWVDYAIRAKSCMCGFVESLRFSMEQYVRWQTPNLYKDWVNGTITCLPEEKDRSDLHKCKLQPQANVPTLTELLQTKIPHTEEEWIQSGSSMLEKDLFSLLLERILFLETQLLDLMLVTGKRLAVKNDSYLPLVKEEMEKRKKKKSRKTSKRKRPNGWTFSEDRQITKHVLEESKEDVRSASISLRGLKWKLNIPGRSEKDAKDRWRLLSKKASETRTLFEMASEVSRKLKDETFRSKLKQLEANFPPKPRTAKSLFIQARLRILERKNPGVRQDQAAQMKILGGKFKDITDEKKTKYSRLAMREKLSYEERKEEFLKGIAVPQRLMAEYHLLPLGSGVVILDNLLCYGDMKMSTKS</sequence>
<evidence type="ECO:0000259" key="3">
    <source>
        <dbReference type="PROSITE" id="PS50118"/>
    </source>
</evidence>
<dbReference type="PROSITE" id="PS51184">
    <property type="entry name" value="JMJC"/>
    <property type="match status" value="1"/>
</dbReference>
<gene>
    <name evidence="5" type="ORF">NMOB1V02_LOCUS9474</name>
</gene>
<evidence type="ECO:0000256" key="1">
    <source>
        <dbReference type="PROSITE-ProRule" id="PRU00267"/>
    </source>
</evidence>
<feature type="DNA-binding region" description="HMG box" evidence="1">
    <location>
        <begin position="491"/>
        <end position="561"/>
    </location>
</feature>
<dbReference type="Gene3D" id="1.10.30.10">
    <property type="entry name" value="High mobility group box domain"/>
    <property type="match status" value="1"/>
</dbReference>
<protein>
    <submittedName>
        <fullName evidence="5">Uncharacterized protein</fullName>
    </submittedName>
</protein>
<dbReference type="GO" id="GO:0003677">
    <property type="term" value="F:DNA binding"/>
    <property type="evidence" value="ECO:0007669"/>
    <property type="project" value="UniProtKB-UniRule"/>
</dbReference>
<organism evidence="5">
    <name type="scientific">Notodromas monacha</name>
    <dbReference type="NCBI Taxonomy" id="399045"/>
    <lineage>
        <taxon>Eukaryota</taxon>
        <taxon>Metazoa</taxon>
        <taxon>Ecdysozoa</taxon>
        <taxon>Arthropoda</taxon>
        <taxon>Crustacea</taxon>
        <taxon>Oligostraca</taxon>
        <taxon>Ostracoda</taxon>
        <taxon>Podocopa</taxon>
        <taxon>Podocopida</taxon>
        <taxon>Cypridocopina</taxon>
        <taxon>Cypridoidea</taxon>
        <taxon>Cyprididae</taxon>
        <taxon>Notodromas</taxon>
    </lineage>
</organism>
<dbReference type="PANTHER" id="PTHR10694:SF7">
    <property type="entry name" value="[HISTONE H3]-TRIMETHYL-L-LYSINE(9) DEMETHYLASE"/>
    <property type="match status" value="1"/>
</dbReference>
<accession>A0A7R9GI30</accession>
<dbReference type="Gene3D" id="2.60.120.650">
    <property type="entry name" value="Cupin"/>
    <property type="match status" value="1"/>
</dbReference>
<dbReference type="InterPro" id="IPR036910">
    <property type="entry name" value="HMG_box_dom_sf"/>
</dbReference>